<comment type="caution">
    <text evidence="2">The sequence shown here is derived from an EMBL/GenBank/DDBJ whole genome shotgun (WGS) entry which is preliminary data.</text>
</comment>
<sequence length="293" mass="31926">MPDYKFIVLDNHGKRANRAARSHAMRTALQLRSEGPQSASSSPYNTSALTTKLQAELKGRFRLPVANENTDGHTRGGYEKEVGEEGEQEEVGSSDPMVIDGPSMPQDSSSVTVWTGTPINAFANHPVDPFNTIPVPCNGTVDLLTKYFMYGLKLNITTVNPNNTWIGFALSDMILFHATLAFAATVWNANIVRPLSWITHASYHHKGVAMQMVNERLTDQRYATSDAVVGAVATLVNIETLAGHFSAADVNLKGLVSLVEARGGIGTLKDNFIIERAVTWSVHGSDLRSVFHC</sequence>
<keyword evidence="3" id="KW-1185">Reference proteome</keyword>
<reference evidence="2" key="2">
    <citation type="journal article" date="2023" name="IMA Fungus">
        <title>Comparative genomic study of the Penicillium genus elucidates a diverse pangenome and 15 lateral gene transfer events.</title>
        <authorList>
            <person name="Petersen C."/>
            <person name="Sorensen T."/>
            <person name="Nielsen M.R."/>
            <person name="Sondergaard T.E."/>
            <person name="Sorensen J.L."/>
            <person name="Fitzpatrick D.A."/>
            <person name="Frisvad J.C."/>
            <person name="Nielsen K.L."/>
        </authorList>
    </citation>
    <scope>NUCLEOTIDE SEQUENCE</scope>
    <source>
        <strain evidence="2">IBT 16125</strain>
    </source>
</reference>
<reference evidence="2" key="1">
    <citation type="submission" date="2022-12" db="EMBL/GenBank/DDBJ databases">
        <authorList>
            <person name="Petersen C."/>
        </authorList>
    </citation>
    <scope>NUCLEOTIDE SEQUENCE</scope>
    <source>
        <strain evidence="2">IBT 16125</strain>
    </source>
</reference>
<proteinExistence type="predicted"/>
<dbReference type="GeneID" id="81602338"/>
<name>A0AAD6C3E5_9EURO</name>
<feature type="compositionally biased region" description="Basic and acidic residues" evidence="1">
    <location>
        <begin position="70"/>
        <end position="83"/>
    </location>
</feature>
<evidence type="ECO:0000313" key="2">
    <source>
        <dbReference type="EMBL" id="KAJ5444841.1"/>
    </source>
</evidence>
<accession>A0AAD6C3E5</accession>
<evidence type="ECO:0000256" key="1">
    <source>
        <dbReference type="SAM" id="MobiDB-lite"/>
    </source>
</evidence>
<gene>
    <name evidence="2" type="ORF">N7458_008713</name>
</gene>
<dbReference type="Pfam" id="PF11951">
    <property type="entry name" value="Fungal_trans_2"/>
    <property type="match status" value="1"/>
</dbReference>
<dbReference type="EMBL" id="JAPVEA010000007">
    <property type="protein sequence ID" value="KAJ5444841.1"/>
    <property type="molecule type" value="Genomic_DNA"/>
</dbReference>
<organism evidence="2 3">
    <name type="scientific">Penicillium daleae</name>
    <dbReference type="NCBI Taxonomy" id="63821"/>
    <lineage>
        <taxon>Eukaryota</taxon>
        <taxon>Fungi</taxon>
        <taxon>Dikarya</taxon>
        <taxon>Ascomycota</taxon>
        <taxon>Pezizomycotina</taxon>
        <taxon>Eurotiomycetes</taxon>
        <taxon>Eurotiomycetidae</taxon>
        <taxon>Eurotiales</taxon>
        <taxon>Aspergillaceae</taxon>
        <taxon>Penicillium</taxon>
    </lineage>
</organism>
<dbReference type="RefSeq" id="XP_056764921.1">
    <property type="nucleotide sequence ID" value="XM_056912095.1"/>
</dbReference>
<dbReference type="AlphaFoldDB" id="A0AAD6C3E5"/>
<dbReference type="InterPro" id="IPR021858">
    <property type="entry name" value="Fun_TF"/>
</dbReference>
<protein>
    <submittedName>
        <fullName evidence="2">Tachykinin family protein</fullName>
    </submittedName>
</protein>
<dbReference type="PANTHER" id="PTHR37540:SF5">
    <property type="entry name" value="TRANSCRIPTION FACTOR DOMAIN-CONTAINING PROTEIN"/>
    <property type="match status" value="1"/>
</dbReference>
<feature type="region of interest" description="Disordered" evidence="1">
    <location>
        <begin position="65"/>
        <end position="110"/>
    </location>
</feature>
<dbReference type="Proteomes" id="UP001213681">
    <property type="component" value="Unassembled WGS sequence"/>
</dbReference>
<evidence type="ECO:0000313" key="3">
    <source>
        <dbReference type="Proteomes" id="UP001213681"/>
    </source>
</evidence>
<dbReference type="PANTHER" id="PTHR37540">
    <property type="entry name" value="TRANSCRIPTION FACTOR (ACR-2), PUTATIVE-RELATED-RELATED"/>
    <property type="match status" value="1"/>
</dbReference>